<protein>
    <recommendedName>
        <fullName evidence="3">Asl1-like glycosyl hydrolase catalytic domain-containing protein</fullName>
    </recommendedName>
</protein>
<evidence type="ECO:0000313" key="2">
    <source>
        <dbReference type="Proteomes" id="UP000000379"/>
    </source>
</evidence>
<dbReference type="KEGG" id="tra:Trad_2099"/>
<sequence length="439" mass="47166">MAGRKLERLVGRVWWRCTLLLALSLLTVASAASVTLTLEPRAAGAARAERPSGFNYGLAMQVALYAAAWEAVGVRALRFPPGNDADNFPLTTDMIDAFRVQWELLGEPEVWVVANFFEGPEHAAAAARYFESIGVPVRHWAVGNEPDLYPQNRMDAAWTPEVYCERLAGFAAALRAVNPDNRITGPAVSGSRPLGEDYLRAVLFGCGELLDVLTWHVYPTDGTWEDAAALATSQGVGEEIRRYRAWLRSPEHNPRGYLKDTALAVTEFGLSWRTASYRHLEDVTAALWLADVLGQLAQEGVAGFYFALQGFGGHGLIDGSGWVRPTYYVFEMLSDFAGTVLDVRADGAVGTGAPLLTAYAVADDGGAGESGAESVQLLLVNRGDEAVRVTLQGVAGTLEVNTLDEPTFEALLGYREAVQAAGAPVAVPARSVVLVRGAP</sequence>
<evidence type="ECO:0000313" key="1">
    <source>
        <dbReference type="EMBL" id="ADI15213.1"/>
    </source>
</evidence>
<keyword evidence="2" id="KW-1185">Reference proteome</keyword>
<organism evidence="1 2">
    <name type="scientific">Truepera radiovictrix (strain DSM 17093 / CIP 108686 / LMG 22925 / RQ-24)</name>
    <dbReference type="NCBI Taxonomy" id="649638"/>
    <lineage>
        <taxon>Bacteria</taxon>
        <taxon>Thermotogati</taxon>
        <taxon>Deinococcota</taxon>
        <taxon>Deinococci</taxon>
        <taxon>Trueperales</taxon>
        <taxon>Trueperaceae</taxon>
        <taxon>Truepera</taxon>
    </lineage>
</organism>
<dbReference type="RefSeq" id="WP_013178577.1">
    <property type="nucleotide sequence ID" value="NC_014221.1"/>
</dbReference>
<accession>D7CRC5</accession>
<dbReference type="EMBL" id="CP002049">
    <property type="protein sequence ID" value="ADI15213.1"/>
    <property type="molecule type" value="Genomic_DNA"/>
</dbReference>
<proteinExistence type="predicted"/>
<reference evidence="1 2" key="2">
    <citation type="journal article" date="2011" name="Stand. Genomic Sci.">
        <title>Complete genome sequence of Truepera radiovictrix type strain (RQ-24).</title>
        <authorList>
            <person name="Ivanova N."/>
            <person name="Rohde C."/>
            <person name="Munk C."/>
            <person name="Nolan M."/>
            <person name="Lucas S."/>
            <person name="Del Rio T.G."/>
            <person name="Tice H."/>
            <person name="Deshpande S."/>
            <person name="Cheng J.F."/>
            <person name="Tapia R."/>
            <person name="Han C."/>
            <person name="Goodwin L."/>
            <person name="Pitluck S."/>
            <person name="Liolios K."/>
            <person name="Mavromatis K."/>
            <person name="Mikhailova N."/>
            <person name="Pati A."/>
            <person name="Chen A."/>
            <person name="Palaniappan K."/>
            <person name="Land M."/>
            <person name="Hauser L."/>
            <person name="Chang Y.J."/>
            <person name="Jeffries C.D."/>
            <person name="Brambilla E."/>
            <person name="Rohde M."/>
            <person name="Goker M."/>
            <person name="Tindall B.J."/>
            <person name="Woyke T."/>
            <person name="Bristow J."/>
            <person name="Eisen J.A."/>
            <person name="Markowitz V."/>
            <person name="Hugenholtz P."/>
            <person name="Kyrpides N.C."/>
            <person name="Klenk H.P."/>
            <person name="Lapidus A."/>
        </authorList>
    </citation>
    <scope>NUCLEOTIDE SEQUENCE [LARGE SCALE GENOMIC DNA]</scope>
    <source>
        <strain evidence="2">DSM 17093 / CIP 108686 / LMG 22925 / RQ-24</strain>
    </source>
</reference>
<dbReference type="HOGENOM" id="CLU_623943_0_0_0"/>
<dbReference type="SUPFAM" id="SSF51445">
    <property type="entry name" value="(Trans)glycosidases"/>
    <property type="match status" value="1"/>
</dbReference>
<dbReference type="GO" id="GO:0000272">
    <property type="term" value="P:polysaccharide catabolic process"/>
    <property type="evidence" value="ECO:0007669"/>
    <property type="project" value="TreeGrafter"/>
</dbReference>
<dbReference type="eggNOG" id="COG3534">
    <property type="taxonomic scope" value="Bacteria"/>
</dbReference>
<dbReference type="PANTHER" id="PTHR43576:SF3">
    <property type="entry name" value="ALPHA-L-ARABINOFURANOSIDASE C"/>
    <property type="match status" value="1"/>
</dbReference>
<dbReference type="InterPro" id="IPR017853">
    <property type="entry name" value="GH"/>
</dbReference>
<evidence type="ECO:0008006" key="3">
    <source>
        <dbReference type="Google" id="ProtNLM"/>
    </source>
</evidence>
<dbReference type="Gene3D" id="3.20.20.80">
    <property type="entry name" value="Glycosidases"/>
    <property type="match status" value="1"/>
</dbReference>
<dbReference type="PANTHER" id="PTHR43576">
    <property type="entry name" value="ALPHA-L-ARABINOFURANOSIDASE C-RELATED"/>
    <property type="match status" value="1"/>
</dbReference>
<dbReference type="STRING" id="649638.Trad_2099"/>
<reference evidence="2" key="1">
    <citation type="submission" date="2010-05" db="EMBL/GenBank/DDBJ databases">
        <title>The complete genome of Truepera radiovictris DSM 17093.</title>
        <authorList>
            <consortium name="US DOE Joint Genome Institute (JGI-PGF)"/>
            <person name="Lucas S."/>
            <person name="Copeland A."/>
            <person name="Lapidus A."/>
            <person name="Glavina del Rio T."/>
            <person name="Dalin E."/>
            <person name="Tice H."/>
            <person name="Bruce D."/>
            <person name="Goodwin L."/>
            <person name="Pitluck S."/>
            <person name="Kyrpides N."/>
            <person name="Mavromatis K."/>
            <person name="Ovchinnikova G."/>
            <person name="Munk A.C."/>
            <person name="Detter J.C."/>
            <person name="Han C."/>
            <person name="Tapia R."/>
            <person name="Land M."/>
            <person name="Hauser L."/>
            <person name="Markowitz V."/>
            <person name="Cheng J.-F."/>
            <person name="Hugenholtz P."/>
            <person name="Woyke T."/>
            <person name="Wu D."/>
            <person name="Tindall B."/>
            <person name="Pomrenke H.G."/>
            <person name="Brambilla E."/>
            <person name="Klenk H.-P."/>
            <person name="Eisen J.A."/>
        </authorList>
    </citation>
    <scope>NUCLEOTIDE SEQUENCE [LARGE SCALE GENOMIC DNA]</scope>
    <source>
        <strain evidence="2">DSM 17093 / CIP 108686 / LMG 22925 / RQ-24</strain>
    </source>
</reference>
<dbReference type="Proteomes" id="UP000000379">
    <property type="component" value="Chromosome"/>
</dbReference>
<gene>
    <name evidence="1" type="ordered locus">Trad_2099</name>
</gene>
<dbReference type="AlphaFoldDB" id="D7CRC5"/>
<dbReference type="OrthoDB" id="9776971at2"/>
<name>D7CRC5_TRURR</name>